<reference evidence="1" key="1">
    <citation type="submission" date="2021-06" db="EMBL/GenBank/DDBJ databases">
        <authorList>
            <person name="Kallberg Y."/>
            <person name="Tangrot J."/>
            <person name="Rosling A."/>
        </authorList>
    </citation>
    <scope>NUCLEOTIDE SEQUENCE</scope>
    <source>
        <strain evidence="1">28 12/20/2015</strain>
    </source>
</reference>
<organism evidence="1 2">
    <name type="scientific">Cetraspora pellucida</name>
    <dbReference type="NCBI Taxonomy" id="1433469"/>
    <lineage>
        <taxon>Eukaryota</taxon>
        <taxon>Fungi</taxon>
        <taxon>Fungi incertae sedis</taxon>
        <taxon>Mucoromycota</taxon>
        <taxon>Glomeromycotina</taxon>
        <taxon>Glomeromycetes</taxon>
        <taxon>Diversisporales</taxon>
        <taxon>Gigasporaceae</taxon>
        <taxon>Cetraspora</taxon>
    </lineage>
</organism>
<protein>
    <submittedName>
        <fullName evidence="1">4923_t:CDS:1</fullName>
    </submittedName>
</protein>
<sequence>MAQNILYPEHESHDPSENDIVSEGVASYHKNLQGLLQETNEALKNYQRALRFVKMAE</sequence>
<evidence type="ECO:0000313" key="1">
    <source>
        <dbReference type="EMBL" id="CAG8784187.1"/>
    </source>
</evidence>
<proteinExistence type="predicted"/>
<name>A0ACA9RA79_9GLOM</name>
<dbReference type="Proteomes" id="UP000789366">
    <property type="component" value="Unassembled WGS sequence"/>
</dbReference>
<dbReference type="EMBL" id="CAJVPW010063046">
    <property type="protein sequence ID" value="CAG8784187.1"/>
    <property type="molecule type" value="Genomic_DNA"/>
</dbReference>
<comment type="caution">
    <text evidence="1">The sequence shown here is derived from an EMBL/GenBank/DDBJ whole genome shotgun (WGS) entry which is preliminary data.</text>
</comment>
<accession>A0ACA9RA79</accession>
<evidence type="ECO:0000313" key="2">
    <source>
        <dbReference type="Proteomes" id="UP000789366"/>
    </source>
</evidence>
<feature type="non-terminal residue" evidence="1">
    <location>
        <position position="57"/>
    </location>
</feature>
<gene>
    <name evidence="1" type="ORF">SPELUC_LOCUS16635</name>
</gene>
<keyword evidence="2" id="KW-1185">Reference proteome</keyword>